<evidence type="ECO:0000313" key="2">
    <source>
        <dbReference type="Proteomes" id="UP001165296"/>
    </source>
</evidence>
<name>A0ABS8AUC4_9BACT</name>
<gene>
    <name evidence="1" type="ORF">LGH74_17705</name>
</gene>
<dbReference type="InterPro" id="IPR007822">
    <property type="entry name" value="LANC-like"/>
</dbReference>
<evidence type="ECO:0008006" key="3">
    <source>
        <dbReference type="Google" id="ProtNLM"/>
    </source>
</evidence>
<evidence type="ECO:0000313" key="1">
    <source>
        <dbReference type="EMBL" id="MCB2409830.1"/>
    </source>
</evidence>
<comment type="caution">
    <text evidence="1">The sequence shown here is derived from an EMBL/GenBank/DDBJ whole genome shotgun (WGS) entry which is preliminary data.</text>
</comment>
<dbReference type="Pfam" id="PF05147">
    <property type="entry name" value="LANC_like"/>
    <property type="match status" value="1"/>
</dbReference>
<protein>
    <recommendedName>
        <fullName evidence="3">Lanthionine synthetase C-like protein</fullName>
    </recommendedName>
</protein>
<dbReference type="PRINTS" id="PR01950">
    <property type="entry name" value="LANCSUPER"/>
</dbReference>
<dbReference type="SUPFAM" id="SSF158745">
    <property type="entry name" value="LanC-like"/>
    <property type="match status" value="1"/>
</dbReference>
<accession>A0ABS8AUC4</accession>
<reference evidence="1" key="1">
    <citation type="submission" date="2021-10" db="EMBL/GenBank/DDBJ databases">
        <authorList>
            <person name="Dean J.D."/>
            <person name="Kim M.K."/>
            <person name="Newey C.N."/>
            <person name="Stoker T.S."/>
            <person name="Thompson D.W."/>
            <person name="Grose J.H."/>
        </authorList>
    </citation>
    <scope>NUCLEOTIDE SEQUENCE</scope>
    <source>
        <strain evidence="1">BT178</strain>
    </source>
</reference>
<dbReference type="RefSeq" id="WP_226177665.1">
    <property type="nucleotide sequence ID" value="NZ_JAJADR010000005.1"/>
</dbReference>
<dbReference type="EMBL" id="JAJADR010000005">
    <property type="protein sequence ID" value="MCB2409830.1"/>
    <property type="molecule type" value="Genomic_DNA"/>
</dbReference>
<sequence length="397" mass="44399">MVKPYLSSAYKDKDSLIAGWRDIHVIITNKSGETSSVTDLLGYALYYYTVYKAFGQEQDASRAKELLEQLLQQLAHYSVGSWSSAQLDEVVTLAWLYAEFVEQGIAKKEHNALLVELDHRLLAQAGLLLQHEASSVPDFLRIVRYFCLRHPGQPLATNLLTKALAQKTAGFWPSLVASSPDLDGAESVTRLGLADGLAGELLLLIRLAETGAAPQLDDIREQVHQGIVYILSAKREVDFSERKYAIFPDYIANDQDEATFSNELSWRHGDLGQALLLYTSHKLLQDPELLRLAELVGLNTLLRTDVRSTAVTNSRFSSGAAGVAHLYRTLYQLSGHDAYRKGYAFWLTQTRNWLTTELNTDFYRHHEGDLLHGLVGVGLVLLSAISEQELPWDRALL</sequence>
<organism evidence="1 2">
    <name type="scientific">Hymenobacter lucidus</name>
    <dbReference type="NCBI Taxonomy" id="2880930"/>
    <lineage>
        <taxon>Bacteria</taxon>
        <taxon>Pseudomonadati</taxon>
        <taxon>Bacteroidota</taxon>
        <taxon>Cytophagia</taxon>
        <taxon>Cytophagales</taxon>
        <taxon>Hymenobacteraceae</taxon>
        <taxon>Hymenobacter</taxon>
    </lineage>
</organism>
<dbReference type="Gene3D" id="1.50.10.20">
    <property type="match status" value="1"/>
</dbReference>
<proteinExistence type="predicted"/>
<dbReference type="SMART" id="SM01260">
    <property type="entry name" value="LANC_like"/>
    <property type="match status" value="1"/>
</dbReference>
<keyword evidence="2" id="KW-1185">Reference proteome</keyword>
<dbReference type="Proteomes" id="UP001165296">
    <property type="component" value="Unassembled WGS sequence"/>
</dbReference>